<name>D9PJ61_9ZZZZ</name>
<accession>D9PJ61</accession>
<keyword evidence="2" id="KW-0812">Transmembrane</keyword>
<comment type="caution">
    <text evidence="3">The sequence shown here is derived from an EMBL/GenBank/DDBJ whole genome shotgun (WGS) entry which is preliminary data.</text>
</comment>
<gene>
    <name evidence="3" type="ORF">LDC_1570</name>
</gene>
<feature type="transmembrane region" description="Helical" evidence="2">
    <location>
        <begin position="77"/>
        <end position="102"/>
    </location>
</feature>
<feature type="region of interest" description="Disordered" evidence="1">
    <location>
        <begin position="1"/>
        <end position="24"/>
    </location>
</feature>
<dbReference type="EMBL" id="ADZX01000497">
    <property type="protein sequence ID" value="EFK96401.1"/>
    <property type="molecule type" value="Genomic_DNA"/>
</dbReference>
<proteinExistence type="predicted"/>
<evidence type="ECO:0000313" key="3">
    <source>
        <dbReference type="EMBL" id="EFK96401.1"/>
    </source>
</evidence>
<keyword evidence="2" id="KW-0472">Membrane</keyword>
<protein>
    <submittedName>
        <fullName evidence="3">Uncharacterized protein</fullName>
    </submittedName>
</protein>
<organism evidence="3">
    <name type="scientific">sediment metagenome</name>
    <dbReference type="NCBI Taxonomy" id="749907"/>
    <lineage>
        <taxon>unclassified sequences</taxon>
        <taxon>metagenomes</taxon>
        <taxon>ecological metagenomes</taxon>
    </lineage>
</organism>
<dbReference type="AlphaFoldDB" id="D9PJ61"/>
<keyword evidence="2" id="KW-1133">Transmembrane helix</keyword>
<reference evidence="3" key="2">
    <citation type="journal article" date="2011" name="Microb. Ecol.">
        <title>Taxonomic and Functional Metagenomic Profiling of the Microbial Community in the Anoxic Sediment of a Sub-saline Shallow Lake (Laguna de Carrizo, Central Spain).</title>
        <authorList>
            <person name="Ferrer M."/>
            <person name="Guazzaroni M.E."/>
            <person name="Richter M."/>
            <person name="Garcia-Salamanca A."/>
            <person name="Yarza P."/>
            <person name="Suarez-Suarez A."/>
            <person name="Solano J."/>
            <person name="Alcaide M."/>
            <person name="van Dillewijn P."/>
            <person name="Molina-Henares M.A."/>
            <person name="Lopez-Cortes N."/>
            <person name="Al-Ramahi Y."/>
            <person name="Guerrero C."/>
            <person name="Acosta A."/>
            <person name="de Eugenio L.I."/>
            <person name="Martinez V."/>
            <person name="Marques S."/>
            <person name="Rojo F."/>
            <person name="Santero E."/>
            <person name="Genilloud O."/>
            <person name="Perez-Perez J."/>
            <person name="Rossello-Mora R."/>
            <person name="Ramos J.L."/>
        </authorList>
    </citation>
    <scope>NUCLEOTIDE SEQUENCE</scope>
</reference>
<reference evidence="3" key="1">
    <citation type="submission" date="2010-07" db="EMBL/GenBank/DDBJ databases">
        <authorList>
            <consortium name="CONSOLIDER consortium CSD2007-00005"/>
            <person name="Guazzaroni M.-E."/>
            <person name="Richter M."/>
            <person name="Garcia-Salamanca A."/>
            <person name="Yarza P."/>
            <person name="Ferrer M."/>
        </authorList>
    </citation>
    <scope>NUCLEOTIDE SEQUENCE</scope>
</reference>
<sequence>MENNINTNNDNSFEIKNGNLDNAQPISQPKKRIIKTYRDFAVKALDNNPTSLANMIIQEKNKQKMQSEQSAKNPKNLAMIISSIILVILGIIAVASIVIFIYTKNKSDEEKQISTDNLVCSIDYDYKKIIDFSTLSDVKSASDDTFDNTNLPFGTIKMFFLQKR</sequence>
<evidence type="ECO:0000256" key="1">
    <source>
        <dbReference type="SAM" id="MobiDB-lite"/>
    </source>
</evidence>
<evidence type="ECO:0000256" key="2">
    <source>
        <dbReference type="SAM" id="Phobius"/>
    </source>
</evidence>